<protein>
    <submittedName>
        <fullName evidence="1">Uncharacterized protein</fullName>
    </submittedName>
</protein>
<accession>A0A8S5N503</accession>
<evidence type="ECO:0000313" key="1">
    <source>
        <dbReference type="EMBL" id="DAD89480.1"/>
    </source>
</evidence>
<reference evidence="1" key="1">
    <citation type="journal article" date="2021" name="Proc. Natl. Acad. Sci. U.S.A.">
        <title>A Catalog of Tens of Thousands of Viruses from Human Metagenomes Reveals Hidden Associations with Chronic Diseases.</title>
        <authorList>
            <person name="Tisza M.J."/>
            <person name="Buck C.B."/>
        </authorList>
    </citation>
    <scope>NUCLEOTIDE SEQUENCE</scope>
    <source>
        <strain evidence="1">CtxpQ22</strain>
    </source>
</reference>
<dbReference type="EMBL" id="BK015061">
    <property type="protein sequence ID" value="DAD89480.1"/>
    <property type="molecule type" value="Genomic_DNA"/>
</dbReference>
<proteinExistence type="predicted"/>
<sequence>MKEAAVGAPSTTGFQMPSTSPALTFFIVAIGR</sequence>
<name>A0A8S5N503_9CAUD</name>
<organism evidence="1">
    <name type="scientific">Myoviridae sp. ctxpQ22</name>
    <dbReference type="NCBI Taxonomy" id="2826715"/>
    <lineage>
        <taxon>Viruses</taxon>
        <taxon>Duplodnaviria</taxon>
        <taxon>Heunggongvirae</taxon>
        <taxon>Uroviricota</taxon>
        <taxon>Caudoviricetes</taxon>
    </lineage>
</organism>